<proteinExistence type="predicted"/>
<keyword evidence="4" id="KW-1185">Reference proteome</keyword>
<organism evidence="3 4">
    <name type="scientific">Tissierella pigra</name>
    <dbReference type="NCBI Taxonomy" id="2607614"/>
    <lineage>
        <taxon>Bacteria</taxon>
        <taxon>Bacillati</taxon>
        <taxon>Bacillota</taxon>
        <taxon>Tissierellia</taxon>
        <taxon>Tissierellales</taxon>
        <taxon>Tissierellaceae</taxon>
        <taxon>Tissierella</taxon>
    </lineage>
</organism>
<evidence type="ECO:0000259" key="2">
    <source>
        <dbReference type="Pfam" id="PF10145"/>
    </source>
</evidence>
<keyword evidence="1" id="KW-1188">Viral release from host cell</keyword>
<evidence type="ECO:0000313" key="3">
    <source>
        <dbReference type="EMBL" id="MSU01411.1"/>
    </source>
</evidence>
<comment type="caution">
    <text evidence="3">The sequence shown here is derived from an EMBL/GenBank/DDBJ whole genome shotgun (WGS) entry which is preliminary data.</text>
</comment>
<evidence type="ECO:0000256" key="1">
    <source>
        <dbReference type="ARBA" id="ARBA00022612"/>
    </source>
</evidence>
<dbReference type="NCBIfam" id="TIGR01760">
    <property type="entry name" value="tape_meas_TP901"/>
    <property type="match status" value="1"/>
</dbReference>
<dbReference type="SUPFAM" id="SSF48371">
    <property type="entry name" value="ARM repeat"/>
    <property type="match status" value="1"/>
</dbReference>
<dbReference type="InterPro" id="IPR010090">
    <property type="entry name" value="Phage_tape_meas"/>
</dbReference>
<feature type="domain" description="Phage tail tape measure protein" evidence="2">
    <location>
        <begin position="96"/>
        <end position="275"/>
    </location>
</feature>
<dbReference type="InterPro" id="IPR016024">
    <property type="entry name" value="ARM-type_fold"/>
</dbReference>
<sequence>MAKIDLASYIAKIELDQSGLNKGLDSADGLLKGKIGGMVNWSKVAIAGMITGVVAGIGVTIKKGIDSFVEFENQMNTVYTLLPDMSEEAMSQMESQVKSLAKEMGILPNEIIPGLYDAIGSGVPEDNVFNFMEVASKAAIAGIVDTGTVVDGLTTVLNSYQMEATEAGKVSDILFQVVNFGKASMEELAGSLSQVTPIASSLGVSFEDVGGALATMTSQGNSTSTSTVQLRQMLVELSKAGGQTADLFQQLAGKSFKEFIASGNNVQDALKILEQYANDSNVGINDLFSSIQAGQGALLLTGGATEMFTENLKEMQNSAGATEQAYATMDQGIGRSIEKIKVGMSGLILDLGETLAPAVARATDYILEAMPTIQNIIEATFRIAGEVITVFVGVVDWLVENIKQFVSDNEALFTSVWETIKTIFDAIVETVNLFIEAFKIYWDAYGEYIMNYIKIVWDTVSGVFKGALDTIKGILNLFISVFKGDWDGMGKAIGQITDGLWKMIKSIFEGSINFVKNIMNAAISTLTNIARAIMEGIWNAFKNVWDSITRWIDNSFSGVARTISNFGRSFYNAGAEIFSSLWDGLKGVWSNISSWVSDKVDWIADKLAFWRKSESEMSTSSSSSSSKKSTPNYKGLPSYAVGTPFVPSDQLAFLHKGEAVIPAKYNPYNGGSGLGGNVINIQQEGVTLKVEGNLDRNILPEVKKMIDNAMGKSNERLVVELNKSGIFPNRVGKI</sequence>
<accession>A0A6N7XH90</accession>
<dbReference type="EMBL" id="VUNQ01000014">
    <property type="protein sequence ID" value="MSU01411.1"/>
    <property type="molecule type" value="Genomic_DNA"/>
</dbReference>
<dbReference type="AlphaFoldDB" id="A0A6N7XH90"/>
<dbReference type="RefSeq" id="WP_154439827.1">
    <property type="nucleotide sequence ID" value="NZ_VUNQ01000014.1"/>
</dbReference>
<dbReference type="PANTHER" id="PTHR37813:SF1">
    <property type="entry name" value="FELS-2 PROPHAGE PROTEIN"/>
    <property type="match status" value="1"/>
</dbReference>
<dbReference type="Pfam" id="PF10145">
    <property type="entry name" value="PhageMin_Tail"/>
    <property type="match status" value="1"/>
</dbReference>
<reference evidence="3 4" key="1">
    <citation type="submission" date="2019-09" db="EMBL/GenBank/DDBJ databases">
        <title>In-depth cultivation of the pig gut microbiome towards novel bacterial diversity and tailored functional studies.</title>
        <authorList>
            <person name="Wylensek D."/>
            <person name="Hitch T.C.A."/>
            <person name="Clavel T."/>
        </authorList>
    </citation>
    <scope>NUCLEOTIDE SEQUENCE [LARGE SCALE GENOMIC DNA]</scope>
    <source>
        <strain evidence="3 4">WCA3-693-APC-4?</strain>
    </source>
</reference>
<dbReference type="PANTHER" id="PTHR37813">
    <property type="entry name" value="FELS-2 PROPHAGE PROTEIN"/>
    <property type="match status" value="1"/>
</dbReference>
<evidence type="ECO:0000313" key="4">
    <source>
        <dbReference type="Proteomes" id="UP000469523"/>
    </source>
</evidence>
<gene>
    <name evidence="3" type="ORF">FYJ83_08015</name>
</gene>
<protein>
    <submittedName>
        <fullName evidence="3">Phage tail tape measure protein</fullName>
    </submittedName>
</protein>
<name>A0A6N7XH90_9FIRM</name>
<dbReference type="Proteomes" id="UP000469523">
    <property type="component" value="Unassembled WGS sequence"/>
</dbReference>